<evidence type="ECO:0000259" key="1">
    <source>
        <dbReference type="PROSITE" id="PS50146"/>
    </source>
</evidence>
<organism evidence="2 3">
    <name type="scientific">Caligus rogercresseyi</name>
    <name type="common">Sea louse</name>
    <dbReference type="NCBI Taxonomy" id="217165"/>
    <lineage>
        <taxon>Eukaryota</taxon>
        <taxon>Metazoa</taxon>
        <taxon>Ecdysozoa</taxon>
        <taxon>Arthropoda</taxon>
        <taxon>Crustacea</taxon>
        <taxon>Multicrustacea</taxon>
        <taxon>Hexanauplia</taxon>
        <taxon>Copepoda</taxon>
        <taxon>Siphonostomatoida</taxon>
        <taxon>Caligidae</taxon>
        <taxon>Caligus</taxon>
    </lineage>
</organism>
<sequence>MDKLSYSPINIPAIGIIPLGTGNDLSRSLNWGGKYRDKPLRKVLLDIAKADVVNLDRWALH</sequence>
<dbReference type="Gene3D" id="3.40.50.10330">
    <property type="entry name" value="Probable inorganic polyphosphate/atp-NAD kinase, domain 1"/>
    <property type="match status" value="1"/>
</dbReference>
<evidence type="ECO:0000313" key="3">
    <source>
        <dbReference type="Proteomes" id="UP000595437"/>
    </source>
</evidence>
<dbReference type="InterPro" id="IPR037607">
    <property type="entry name" value="DGK"/>
</dbReference>
<dbReference type="GO" id="GO:0007165">
    <property type="term" value="P:signal transduction"/>
    <property type="evidence" value="ECO:0007669"/>
    <property type="project" value="InterPro"/>
</dbReference>
<dbReference type="OrthoDB" id="242257at2759"/>
<keyword evidence="2" id="KW-0808">Transferase</keyword>
<dbReference type="SUPFAM" id="SSF111331">
    <property type="entry name" value="NAD kinase/diacylglycerol kinase-like"/>
    <property type="match status" value="1"/>
</dbReference>
<dbReference type="Pfam" id="PF00781">
    <property type="entry name" value="DAGK_cat"/>
    <property type="match status" value="1"/>
</dbReference>
<dbReference type="InterPro" id="IPR017438">
    <property type="entry name" value="ATP-NAD_kinase_N"/>
</dbReference>
<dbReference type="InterPro" id="IPR001206">
    <property type="entry name" value="Diacylglycerol_kinase_cat_dom"/>
</dbReference>
<proteinExistence type="predicted"/>
<feature type="non-terminal residue" evidence="2">
    <location>
        <position position="61"/>
    </location>
</feature>
<accession>A0A7T8KIW2</accession>
<dbReference type="EMBL" id="CP045890">
    <property type="protein sequence ID" value="QQP56742.1"/>
    <property type="molecule type" value="Genomic_DNA"/>
</dbReference>
<name>A0A7T8KIW2_CALRO</name>
<dbReference type="InterPro" id="IPR016064">
    <property type="entry name" value="NAD/diacylglycerol_kinase_sf"/>
</dbReference>
<gene>
    <name evidence="2" type="ORF">FKW44_001500</name>
</gene>
<feature type="domain" description="DAGKc" evidence="1">
    <location>
        <begin position="1"/>
        <end position="61"/>
    </location>
</feature>
<dbReference type="PROSITE" id="PS50146">
    <property type="entry name" value="DAGK"/>
    <property type="match status" value="1"/>
</dbReference>
<dbReference type="PANTHER" id="PTHR11255">
    <property type="entry name" value="DIACYLGLYCEROL KINASE"/>
    <property type="match status" value="1"/>
</dbReference>
<dbReference type="GO" id="GO:0005886">
    <property type="term" value="C:plasma membrane"/>
    <property type="evidence" value="ECO:0007669"/>
    <property type="project" value="TreeGrafter"/>
</dbReference>
<dbReference type="AlphaFoldDB" id="A0A7T8KIW2"/>
<protein>
    <submittedName>
        <fullName evidence="2">Diacylglycerol kinase</fullName>
    </submittedName>
</protein>
<keyword evidence="2" id="KW-0418">Kinase</keyword>
<dbReference type="GO" id="GO:0004143">
    <property type="term" value="F:ATP-dependent diacylglycerol kinase activity"/>
    <property type="evidence" value="ECO:0007669"/>
    <property type="project" value="InterPro"/>
</dbReference>
<dbReference type="PANTHER" id="PTHR11255:SF80">
    <property type="entry name" value="EYE-SPECIFIC DIACYLGLYCEROL KINASE"/>
    <property type="match status" value="1"/>
</dbReference>
<reference evidence="3" key="1">
    <citation type="submission" date="2021-01" db="EMBL/GenBank/DDBJ databases">
        <title>Caligus Genome Assembly.</title>
        <authorList>
            <person name="Gallardo-Escarate C."/>
        </authorList>
    </citation>
    <scope>NUCLEOTIDE SEQUENCE [LARGE SCALE GENOMIC DNA]</scope>
</reference>
<keyword evidence="3" id="KW-1185">Reference proteome</keyword>
<dbReference type="Proteomes" id="UP000595437">
    <property type="component" value="Chromosome 1"/>
</dbReference>
<evidence type="ECO:0000313" key="2">
    <source>
        <dbReference type="EMBL" id="QQP56742.1"/>
    </source>
</evidence>